<dbReference type="EMBL" id="GL882885">
    <property type="protein sequence ID" value="EGF79905.1"/>
    <property type="molecule type" value="Genomic_DNA"/>
</dbReference>
<dbReference type="GeneID" id="18238780"/>
<reference evidence="2 3" key="1">
    <citation type="submission" date="2009-12" db="EMBL/GenBank/DDBJ databases">
        <title>The draft genome of Batrachochytrium dendrobatidis.</title>
        <authorList>
            <consortium name="US DOE Joint Genome Institute (JGI-PGF)"/>
            <person name="Kuo A."/>
            <person name="Salamov A."/>
            <person name="Schmutz J."/>
            <person name="Lucas S."/>
            <person name="Pitluck S."/>
            <person name="Rosenblum E."/>
            <person name="Stajich J."/>
            <person name="Eisen M."/>
            <person name="Grigoriev I.V."/>
        </authorList>
    </citation>
    <scope>NUCLEOTIDE SEQUENCE [LARGE SCALE GENOMIC DNA]</scope>
    <source>
        <strain evidence="3">JAM81 / FGSC 10211</strain>
    </source>
</reference>
<evidence type="ECO:0000256" key="1">
    <source>
        <dbReference type="SAM" id="MobiDB-lite"/>
    </source>
</evidence>
<feature type="region of interest" description="Disordered" evidence="1">
    <location>
        <begin position="1"/>
        <end position="34"/>
    </location>
</feature>
<proteinExistence type="predicted"/>
<evidence type="ECO:0000313" key="3">
    <source>
        <dbReference type="Proteomes" id="UP000007241"/>
    </source>
</evidence>
<name>F4P4D8_BATDJ</name>
<protein>
    <submittedName>
        <fullName evidence="2">Uncharacterized protein</fullName>
    </submittedName>
</protein>
<feature type="compositionally biased region" description="Basic residues" evidence="1">
    <location>
        <begin position="1"/>
        <end position="17"/>
    </location>
</feature>
<dbReference type="Proteomes" id="UP000007241">
    <property type="component" value="Unassembled WGS sequence"/>
</dbReference>
<dbReference type="HOGENOM" id="CLU_1133401_0_0_1"/>
<feature type="compositionally biased region" description="Polar residues" evidence="1">
    <location>
        <begin position="20"/>
        <end position="29"/>
    </location>
</feature>
<evidence type="ECO:0000313" key="2">
    <source>
        <dbReference type="EMBL" id="EGF79905.1"/>
    </source>
</evidence>
<dbReference type="AlphaFoldDB" id="F4P4D8"/>
<organism evidence="2 3">
    <name type="scientific">Batrachochytrium dendrobatidis (strain JAM81 / FGSC 10211)</name>
    <name type="common">Frog chytrid fungus</name>
    <dbReference type="NCBI Taxonomy" id="684364"/>
    <lineage>
        <taxon>Eukaryota</taxon>
        <taxon>Fungi</taxon>
        <taxon>Fungi incertae sedis</taxon>
        <taxon>Chytridiomycota</taxon>
        <taxon>Chytridiomycota incertae sedis</taxon>
        <taxon>Chytridiomycetes</taxon>
        <taxon>Rhizophydiales</taxon>
        <taxon>Rhizophydiales incertae sedis</taxon>
        <taxon>Batrachochytrium</taxon>
    </lineage>
</organism>
<gene>
    <name evidence="2" type="ORF">BATDEDRAFT_25404</name>
</gene>
<sequence>MHRDIRSKRGQRGKSHWKPPSSTVHSNHPISDDADLIDERNSFSKRQIVSNHARFHQDIIASEPQDTPELLARVVDESSYDIPAASFQFSTERVADSSVDGLQLSFDWTALRSHLDALQVVAKEPDPHTAVFVFHPLPLLYAFNPVHVPDALVSQTSLQSDTATSNLLPTCSDPHHVTTNSLSDSKHACDDFVDSLLDLDSTLQPSLTTFNSSSKPSIDAAASFVTSNPSQTQDNIDSWLDDILG</sequence>
<keyword evidence="3" id="KW-1185">Reference proteome</keyword>
<dbReference type="InParanoid" id="F4P4D8"/>
<accession>F4P4D8</accession>
<dbReference type="RefSeq" id="XP_006679444.1">
    <property type="nucleotide sequence ID" value="XM_006679381.1"/>
</dbReference>